<dbReference type="Proteomes" id="UP000073604">
    <property type="component" value="Chromosome"/>
</dbReference>
<evidence type="ECO:0000256" key="1">
    <source>
        <dbReference type="ARBA" id="ARBA00004141"/>
    </source>
</evidence>
<dbReference type="EMBL" id="CP014750">
    <property type="protein sequence ID" value="AMQ18838.1"/>
    <property type="molecule type" value="Genomic_DNA"/>
</dbReference>
<dbReference type="PANTHER" id="PTHR43229:SF2">
    <property type="entry name" value="NODULATION PROTEIN J"/>
    <property type="match status" value="1"/>
</dbReference>
<keyword evidence="8" id="KW-1185">Reference proteome</keyword>
<evidence type="ECO:0000256" key="4">
    <source>
        <dbReference type="ARBA" id="ARBA00023136"/>
    </source>
</evidence>
<feature type="transmembrane region" description="Helical" evidence="5">
    <location>
        <begin position="138"/>
        <end position="166"/>
    </location>
</feature>
<name>A0A142CVN6_9EURY</name>
<dbReference type="STRING" id="53952.A0127_06445"/>
<dbReference type="PROSITE" id="PS51012">
    <property type="entry name" value="ABC_TM2"/>
    <property type="match status" value="1"/>
</dbReference>
<dbReference type="KEGG" id="tpep:A0127_06445"/>
<organism evidence="7 8">
    <name type="scientific">Thermococcus peptonophilus</name>
    <dbReference type="NCBI Taxonomy" id="53952"/>
    <lineage>
        <taxon>Archaea</taxon>
        <taxon>Methanobacteriati</taxon>
        <taxon>Methanobacteriota</taxon>
        <taxon>Thermococci</taxon>
        <taxon>Thermococcales</taxon>
        <taxon>Thermococcaceae</taxon>
        <taxon>Thermococcus</taxon>
    </lineage>
</organism>
<evidence type="ECO:0000313" key="7">
    <source>
        <dbReference type="EMBL" id="AMQ18838.1"/>
    </source>
</evidence>
<dbReference type="AlphaFoldDB" id="A0A142CVN6"/>
<dbReference type="InterPro" id="IPR047817">
    <property type="entry name" value="ABC2_TM_bact-type"/>
</dbReference>
<dbReference type="OrthoDB" id="147058at2157"/>
<accession>A0A142CVN6</accession>
<keyword evidence="3 5" id="KW-1133">Transmembrane helix</keyword>
<comment type="subcellular location">
    <subcellularLocation>
        <location evidence="1">Membrane</location>
        <topology evidence="1">Multi-pass membrane protein</topology>
    </subcellularLocation>
</comment>
<evidence type="ECO:0000313" key="8">
    <source>
        <dbReference type="Proteomes" id="UP000073604"/>
    </source>
</evidence>
<evidence type="ECO:0000259" key="6">
    <source>
        <dbReference type="PROSITE" id="PS51012"/>
    </source>
</evidence>
<feature type="transmembrane region" description="Helical" evidence="5">
    <location>
        <begin position="21"/>
        <end position="45"/>
    </location>
</feature>
<feature type="transmembrane region" description="Helical" evidence="5">
    <location>
        <begin position="57"/>
        <end position="74"/>
    </location>
</feature>
<dbReference type="GeneID" id="27140171"/>
<sequence length="250" mass="27997">MMNLRILPLVWRELKVNTTTHFVVGKIIVPTAYLLLFSLGFSYAFNGFYLNGEHVPYTSFFLPGLIALQVFLNYSYALSMVRWDRITNLITIIKIAGVGMGEYLLSKVFSTVLYSMLQGVYLILLGAVFFGRFPTFQGFVYMLVGIFVGCVFWVALGVVLGIVITNDVKRDIITTLVGLPASFASSVFYPLNMIHSSIFKAIVLLNPLTYLAQFLRNAYLFGTFDTTSFLILLVASGLLSLLSYYTARNV</sequence>
<keyword evidence="4 5" id="KW-0472">Membrane</keyword>
<evidence type="ECO:0000256" key="3">
    <source>
        <dbReference type="ARBA" id="ARBA00022989"/>
    </source>
</evidence>
<dbReference type="RefSeq" id="WP_062389482.1">
    <property type="nucleotide sequence ID" value="NZ_CP014750.1"/>
</dbReference>
<dbReference type="InterPro" id="IPR013525">
    <property type="entry name" value="ABC2_TM"/>
</dbReference>
<protein>
    <recommendedName>
        <fullName evidence="6">ABC transmembrane type-2 domain-containing protein</fullName>
    </recommendedName>
</protein>
<dbReference type="InterPro" id="IPR000412">
    <property type="entry name" value="ABC_2_transport"/>
</dbReference>
<reference evidence="8" key="1">
    <citation type="submission" date="2016-03" db="EMBL/GenBank/DDBJ databases">
        <authorList>
            <person name="Oger P.M."/>
        </authorList>
    </citation>
    <scope>NUCLEOTIDE SEQUENCE [LARGE SCALE GENOMIC DNA]</scope>
    <source>
        <strain evidence="8">OG-1</strain>
    </source>
</reference>
<feature type="transmembrane region" description="Helical" evidence="5">
    <location>
        <begin position="111"/>
        <end position="131"/>
    </location>
</feature>
<feature type="transmembrane region" description="Helical" evidence="5">
    <location>
        <begin position="227"/>
        <end position="247"/>
    </location>
</feature>
<dbReference type="GO" id="GO:0140359">
    <property type="term" value="F:ABC-type transporter activity"/>
    <property type="evidence" value="ECO:0007669"/>
    <property type="project" value="InterPro"/>
</dbReference>
<gene>
    <name evidence="7" type="ORF">A0127_06445</name>
</gene>
<dbReference type="PIRSF" id="PIRSF006648">
    <property type="entry name" value="DrrB"/>
    <property type="match status" value="1"/>
</dbReference>
<proteinExistence type="predicted"/>
<feature type="domain" description="ABC transmembrane type-2" evidence="6">
    <location>
        <begin position="21"/>
        <end position="250"/>
    </location>
</feature>
<evidence type="ECO:0000256" key="5">
    <source>
        <dbReference type="SAM" id="Phobius"/>
    </source>
</evidence>
<dbReference type="InterPro" id="IPR051784">
    <property type="entry name" value="Nod_factor_ABC_transporter"/>
</dbReference>
<dbReference type="PANTHER" id="PTHR43229">
    <property type="entry name" value="NODULATION PROTEIN J"/>
    <property type="match status" value="1"/>
</dbReference>
<dbReference type="GO" id="GO:0043190">
    <property type="term" value="C:ATP-binding cassette (ABC) transporter complex"/>
    <property type="evidence" value="ECO:0007669"/>
    <property type="project" value="InterPro"/>
</dbReference>
<dbReference type="Pfam" id="PF01061">
    <property type="entry name" value="ABC2_membrane"/>
    <property type="match status" value="1"/>
</dbReference>
<evidence type="ECO:0000256" key="2">
    <source>
        <dbReference type="ARBA" id="ARBA00022692"/>
    </source>
</evidence>
<keyword evidence="2 5" id="KW-0812">Transmembrane</keyword>